<dbReference type="EMBL" id="CP031264">
    <property type="protein sequence ID" value="AXI78369.1"/>
    <property type="molecule type" value="Genomic_DNA"/>
</dbReference>
<evidence type="ECO:0000259" key="1">
    <source>
        <dbReference type="PROSITE" id="PS50846"/>
    </source>
</evidence>
<gene>
    <name evidence="2" type="ORF">C7M71_013905</name>
</gene>
<dbReference type="SUPFAM" id="SSF55008">
    <property type="entry name" value="HMA, heavy metal-associated domain"/>
    <property type="match status" value="1"/>
</dbReference>
<dbReference type="InterPro" id="IPR006121">
    <property type="entry name" value="HMA_dom"/>
</dbReference>
<protein>
    <submittedName>
        <fullName evidence="2">Copper chaperone</fullName>
    </submittedName>
</protein>
<reference evidence="3" key="1">
    <citation type="submission" date="2018-07" db="EMBL/GenBank/DDBJ databases">
        <title>Streptacidiphilus bronchialis DSM 106435 chromosome.</title>
        <authorList>
            <person name="Batra D."/>
            <person name="Gulvik C.A."/>
        </authorList>
    </citation>
    <scope>NUCLEOTIDE SEQUENCE [LARGE SCALE GENOMIC DNA]</scope>
    <source>
        <strain evidence="3">DSM 106435</strain>
    </source>
</reference>
<feature type="domain" description="HMA" evidence="1">
    <location>
        <begin position="2"/>
        <end position="66"/>
    </location>
</feature>
<dbReference type="InterPro" id="IPR036163">
    <property type="entry name" value="HMA_dom_sf"/>
</dbReference>
<dbReference type="OrthoDB" id="9813965at2"/>
<dbReference type="AlphaFoldDB" id="A0A345SXB4"/>
<sequence>MDEIRYTVQGGDRAGGAGGIRRSLARVDGVHEVTVDPGARTVTVRGSDVEGQQIRAALAEAGYAVVDAAPC</sequence>
<dbReference type="Proteomes" id="UP000249340">
    <property type="component" value="Chromosome"/>
</dbReference>
<dbReference type="KEGG" id="stri:C7M71_013905"/>
<organism evidence="2 3">
    <name type="scientific">Peterkaempfera bronchialis</name>
    <dbReference type="NCBI Taxonomy" id="2126346"/>
    <lineage>
        <taxon>Bacteria</taxon>
        <taxon>Bacillati</taxon>
        <taxon>Actinomycetota</taxon>
        <taxon>Actinomycetes</taxon>
        <taxon>Kitasatosporales</taxon>
        <taxon>Streptomycetaceae</taxon>
        <taxon>Peterkaempfera</taxon>
    </lineage>
</organism>
<dbReference type="GO" id="GO:0046872">
    <property type="term" value="F:metal ion binding"/>
    <property type="evidence" value="ECO:0007669"/>
    <property type="project" value="InterPro"/>
</dbReference>
<dbReference type="RefSeq" id="WP_111492216.1">
    <property type="nucleotide sequence ID" value="NZ_CP031264.1"/>
</dbReference>
<evidence type="ECO:0000313" key="2">
    <source>
        <dbReference type="EMBL" id="AXI78369.1"/>
    </source>
</evidence>
<accession>A0A345SXB4</accession>
<dbReference type="Gene3D" id="3.30.70.100">
    <property type="match status" value="1"/>
</dbReference>
<dbReference type="CDD" id="cd00371">
    <property type="entry name" value="HMA"/>
    <property type="match status" value="1"/>
</dbReference>
<proteinExistence type="predicted"/>
<dbReference type="PROSITE" id="PS50846">
    <property type="entry name" value="HMA_2"/>
    <property type="match status" value="1"/>
</dbReference>
<keyword evidence="3" id="KW-1185">Reference proteome</keyword>
<dbReference type="Pfam" id="PF00403">
    <property type="entry name" value="HMA"/>
    <property type="match status" value="1"/>
</dbReference>
<name>A0A345SXB4_9ACTN</name>
<evidence type="ECO:0000313" key="3">
    <source>
        <dbReference type="Proteomes" id="UP000249340"/>
    </source>
</evidence>